<keyword evidence="12" id="KW-0753">Steroid metabolism</keyword>
<keyword evidence="11" id="KW-1207">Sterol metabolism</keyword>
<comment type="caution">
    <text evidence="14">The sequence shown here is derived from an EMBL/GenBank/DDBJ whole genome shotgun (WGS) entry which is preliminary data.</text>
</comment>
<dbReference type="GO" id="GO:0016126">
    <property type="term" value="P:sterol biosynthetic process"/>
    <property type="evidence" value="ECO:0007669"/>
    <property type="project" value="UniProtKB-KW"/>
</dbReference>
<evidence type="ECO:0000256" key="8">
    <source>
        <dbReference type="ARBA" id="ARBA00023011"/>
    </source>
</evidence>
<keyword evidence="6" id="KW-0752">Steroid biosynthesis</keyword>
<keyword evidence="4 13" id="KW-0812">Transmembrane</keyword>
<gene>
    <name evidence="14" type="ORF">N8I77_005435</name>
</gene>
<proteinExistence type="inferred from homology"/>
<evidence type="ECO:0000256" key="2">
    <source>
        <dbReference type="ARBA" id="ARBA00005377"/>
    </source>
</evidence>
<keyword evidence="8" id="KW-0756">Sterol biosynthesis</keyword>
<dbReference type="Pfam" id="PF03694">
    <property type="entry name" value="Erg28"/>
    <property type="match status" value="1"/>
</dbReference>
<dbReference type="GO" id="GO:0005789">
    <property type="term" value="C:endoplasmic reticulum membrane"/>
    <property type="evidence" value="ECO:0007669"/>
    <property type="project" value="UniProtKB-SubCell"/>
</dbReference>
<keyword evidence="5" id="KW-0256">Endoplasmic reticulum</keyword>
<evidence type="ECO:0000313" key="14">
    <source>
        <dbReference type="EMBL" id="KAK2606704.1"/>
    </source>
</evidence>
<name>A0AAD9SDZ9_PHOAM</name>
<accession>A0AAD9SDZ9</accession>
<evidence type="ECO:0000256" key="10">
    <source>
        <dbReference type="ARBA" id="ARBA00023136"/>
    </source>
</evidence>
<keyword evidence="9" id="KW-0443">Lipid metabolism</keyword>
<dbReference type="InterPro" id="IPR005352">
    <property type="entry name" value="Erg28"/>
</dbReference>
<dbReference type="PANTHER" id="PTHR15451">
    <property type="entry name" value="ERGOSTEROL BIOSYNTHETIC PROTEIN 28-RELATED"/>
    <property type="match status" value="1"/>
</dbReference>
<dbReference type="Proteomes" id="UP001265746">
    <property type="component" value="Unassembled WGS sequence"/>
</dbReference>
<evidence type="ECO:0000256" key="11">
    <source>
        <dbReference type="ARBA" id="ARBA00023166"/>
    </source>
</evidence>
<evidence type="ECO:0000256" key="5">
    <source>
        <dbReference type="ARBA" id="ARBA00022824"/>
    </source>
</evidence>
<evidence type="ECO:0000256" key="3">
    <source>
        <dbReference type="ARBA" id="ARBA00022516"/>
    </source>
</evidence>
<keyword evidence="7 13" id="KW-1133">Transmembrane helix</keyword>
<comment type="similarity">
    <text evidence="2">Belongs to the ERG28 family.</text>
</comment>
<sequence length="135" mass="14747">MAAYLPQNDGYLSYFLLYTSASAMIHSLFCYLKPPTTSLRAFSGPQAALQRSGLLARVYGTKNIYTGLIRAYAAYHITNGPVYDLAMCTFAGVLFLYVTELGVYGTVRLREASFPFVTAGGGLLWMGLQRGAYLG</sequence>
<evidence type="ECO:0000256" key="1">
    <source>
        <dbReference type="ARBA" id="ARBA00004477"/>
    </source>
</evidence>
<feature type="transmembrane region" description="Helical" evidence="13">
    <location>
        <begin position="12"/>
        <end position="32"/>
    </location>
</feature>
<dbReference type="GO" id="GO:0030674">
    <property type="term" value="F:protein-macromolecule adaptor activity"/>
    <property type="evidence" value="ECO:0007669"/>
    <property type="project" value="TreeGrafter"/>
</dbReference>
<keyword evidence="3" id="KW-0444">Lipid biosynthesis</keyword>
<evidence type="ECO:0000256" key="6">
    <source>
        <dbReference type="ARBA" id="ARBA00022955"/>
    </source>
</evidence>
<evidence type="ECO:0000256" key="9">
    <source>
        <dbReference type="ARBA" id="ARBA00023098"/>
    </source>
</evidence>
<evidence type="ECO:0000256" key="12">
    <source>
        <dbReference type="ARBA" id="ARBA00023221"/>
    </source>
</evidence>
<keyword evidence="10 13" id="KW-0472">Membrane</keyword>
<protein>
    <recommendedName>
        <fullName evidence="16">Ergosterol biosynthesis protein Erg28</fullName>
    </recommendedName>
</protein>
<evidence type="ECO:0000256" key="4">
    <source>
        <dbReference type="ARBA" id="ARBA00022692"/>
    </source>
</evidence>
<comment type="subcellular location">
    <subcellularLocation>
        <location evidence="1">Endoplasmic reticulum membrane</location>
        <topology evidence="1">Multi-pass membrane protein</topology>
    </subcellularLocation>
</comment>
<dbReference type="PANTHER" id="PTHR15451:SF19">
    <property type="entry name" value="ERGOSTEROL BIOSYNTHETIC PROTEIN 28 HOMOLOG"/>
    <property type="match status" value="1"/>
</dbReference>
<reference evidence="14" key="1">
    <citation type="submission" date="2023-06" db="EMBL/GenBank/DDBJ databases">
        <authorList>
            <person name="Noh H."/>
        </authorList>
    </citation>
    <scope>NUCLEOTIDE SEQUENCE</scope>
    <source>
        <strain evidence="14">DUCC20226</strain>
    </source>
</reference>
<dbReference type="EMBL" id="JAUJFL010000003">
    <property type="protein sequence ID" value="KAK2606704.1"/>
    <property type="molecule type" value="Genomic_DNA"/>
</dbReference>
<evidence type="ECO:0008006" key="16">
    <source>
        <dbReference type="Google" id="ProtNLM"/>
    </source>
</evidence>
<keyword evidence="15" id="KW-1185">Reference proteome</keyword>
<evidence type="ECO:0000256" key="7">
    <source>
        <dbReference type="ARBA" id="ARBA00022989"/>
    </source>
</evidence>
<evidence type="ECO:0000256" key="13">
    <source>
        <dbReference type="SAM" id="Phobius"/>
    </source>
</evidence>
<organism evidence="14 15">
    <name type="scientific">Phomopsis amygdali</name>
    <name type="common">Fusicoccum amygdali</name>
    <dbReference type="NCBI Taxonomy" id="1214568"/>
    <lineage>
        <taxon>Eukaryota</taxon>
        <taxon>Fungi</taxon>
        <taxon>Dikarya</taxon>
        <taxon>Ascomycota</taxon>
        <taxon>Pezizomycotina</taxon>
        <taxon>Sordariomycetes</taxon>
        <taxon>Sordariomycetidae</taxon>
        <taxon>Diaporthales</taxon>
        <taxon>Diaporthaceae</taxon>
        <taxon>Diaporthe</taxon>
    </lineage>
</organism>
<evidence type="ECO:0000313" key="15">
    <source>
        <dbReference type="Proteomes" id="UP001265746"/>
    </source>
</evidence>
<dbReference type="AlphaFoldDB" id="A0AAD9SDZ9"/>